<keyword evidence="5" id="KW-0276">Fatty acid metabolism</keyword>
<dbReference type="SUPFAM" id="SSF56214">
    <property type="entry name" value="4'-phosphopantetheinyl transferase"/>
    <property type="match status" value="1"/>
</dbReference>
<dbReference type="InterPro" id="IPR002582">
    <property type="entry name" value="ACPS"/>
</dbReference>
<dbReference type="Pfam" id="PF14922">
    <property type="entry name" value="FWWh"/>
    <property type="match status" value="1"/>
</dbReference>
<dbReference type="NCBIfam" id="TIGR00556">
    <property type="entry name" value="pantethn_trn"/>
    <property type="match status" value="1"/>
</dbReference>
<keyword evidence="8" id="KW-0275">Fatty acid biosynthesis</keyword>
<dbReference type="InterPro" id="IPR037143">
    <property type="entry name" value="4-PPantetheinyl_Trfase_dom_sf"/>
</dbReference>
<evidence type="ECO:0000259" key="10">
    <source>
        <dbReference type="Pfam" id="PF01648"/>
    </source>
</evidence>
<dbReference type="GO" id="GO:0000287">
    <property type="term" value="F:magnesium ion binding"/>
    <property type="evidence" value="ECO:0007669"/>
    <property type="project" value="InterPro"/>
</dbReference>
<name>A0AAD5QA84_PYTIN</name>
<dbReference type="Pfam" id="PF01648">
    <property type="entry name" value="ACPS"/>
    <property type="match status" value="1"/>
</dbReference>
<feature type="compositionally biased region" description="Low complexity" evidence="9">
    <location>
        <begin position="562"/>
        <end position="574"/>
    </location>
</feature>
<dbReference type="Gene3D" id="3.90.470.20">
    <property type="entry name" value="4'-phosphopantetheinyl transferase domain"/>
    <property type="match status" value="1"/>
</dbReference>
<keyword evidence="7" id="KW-0443">Lipid metabolism</keyword>
<organism evidence="11 12">
    <name type="scientific">Pythium insidiosum</name>
    <name type="common">Pythiosis disease agent</name>
    <dbReference type="NCBI Taxonomy" id="114742"/>
    <lineage>
        <taxon>Eukaryota</taxon>
        <taxon>Sar</taxon>
        <taxon>Stramenopiles</taxon>
        <taxon>Oomycota</taxon>
        <taxon>Peronosporomycetes</taxon>
        <taxon>Pythiales</taxon>
        <taxon>Pythiaceae</taxon>
        <taxon>Pythium</taxon>
    </lineage>
</organism>
<evidence type="ECO:0000313" key="12">
    <source>
        <dbReference type="Proteomes" id="UP001209570"/>
    </source>
</evidence>
<comment type="similarity">
    <text evidence="1">Belongs to the FAM227 family.</text>
</comment>
<evidence type="ECO:0000256" key="5">
    <source>
        <dbReference type="ARBA" id="ARBA00022832"/>
    </source>
</evidence>
<dbReference type="Proteomes" id="UP001209570">
    <property type="component" value="Unassembled WGS sequence"/>
</dbReference>
<dbReference type="EMBL" id="JAKCXM010000077">
    <property type="protein sequence ID" value="KAJ0403691.1"/>
    <property type="molecule type" value="Genomic_DNA"/>
</dbReference>
<keyword evidence="6" id="KW-0460">Magnesium</keyword>
<evidence type="ECO:0000256" key="6">
    <source>
        <dbReference type="ARBA" id="ARBA00022842"/>
    </source>
</evidence>
<keyword evidence="3" id="KW-0808">Transferase</keyword>
<dbReference type="AlphaFoldDB" id="A0AAD5QA84"/>
<dbReference type="HAMAP" id="MF_00101">
    <property type="entry name" value="AcpS"/>
    <property type="match status" value="1"/>
</dbReference>
<dbReference type="InterPro" id="IPR029417">
    <property type="entry name" value="FAM227"/>
</dbReference>
<evidence type="ECO:0000256" key="8">
    <source>
        <dbReference type="ARBA" id="ARBA00023160"/>
    </source>
</evidence>
<evidence type="ECO:0000256" key="4">
    <source>
        <dbReference type="ARBA" id="ARBA00022723"/>
    </source>
</evidence>
<keyword evidence="2" id="KW-0444">Lipid biosynthesis</keyword>
<evidence type="ECO:0000256" key="2">
    <source>
        <dbReference type="ARBA" id="ARBA00022516"/>
    </source>
</evidence>
<dbReference type="PANTHER" id="PTHR33560:SF1">
    <property type="entry name" value="PROTEIN FAM227A"/>
    <property type="match status" value="1"/>
</dbReference>
<keyword evidence="12" id="KW-1185">Reference proteome</keyword>
<feature type="region of interest" description="Disordered" evidence="9">
    <location>
        <begin position="339"/>
        <end position="359"/>
    </location>
</feature>
<dbReference type="GO" id="GO:0008897">
    <property type="term" value="F:holo-[acyl-carrier-protein] synthase activity"/>
    <property type="evidence" value="ECO:0007669"/>
    <property type="project" value="InterPro"/>
</dbReference>
<evidence type="ECO:0000256" key="7">
    <source>
        <dbReference type="ARBA" id="ARBA00023098"/>
    </source>
</evidence>
<feature type="region of interest" description="Disordered" evidence="9">
    <location>
        <begin position="562"/>
        <end position="581"/>
    </location>
</feature>
<dbReference type="GO" id="GO:0006633">
    <property type="term" value="P:fatty acid biosynthetic process"/>
    <property type="evidence" value="ECO:0007669"/>
    <property type="project" value="UniProtKB-KW"/>
</dbReference>
<protein>
    <recommendedName>
        <fullName evidence="10">4'-phosphopantetheinyl transferase domain-containing protein</fullName>
    </recommendedName>
</protein>
<sequence length="762" mass="83889">MRPGRRVFGIGADVAFVPRFQRTLDRHGDRFLRRAFHPDEIRELASRPPAERAAFLASRWAVKEAAFKAFQRYRVLFPEISVGRQSRSSCDDSLAAGLPREIQTSLSIADDVKALELAFSGETAALAARLGIVDPLVTLSHDEDYALAFVEVAKTPDVMARHGARSALGSAGGGGGGSSALDDDDALDSKVSLHQKEAITAQMIGIISSRLDALQTLAQARKLGLDCDLRVHSDYCSKLVPPLQDPYESRVAASTKAKGVSSMQLASNQAMLERLFGPDEKSRATRAVLKKNRAEQQKHEHRRNARLQLEKQLQASLEGHITRTVESVAYGRSPTRASVVAGMPTSSRDPGELSLSLSPATAPPTPLPATIPVNAKLLLLYTFERVRVAHAKKSLKRLLLSDMTCSLFEDLFWLVFCHFFQKNSLAHQRHLVEAVSARYVKLLTTMRSSADYVLRVVPYAIASGICWGLHYLFPGSRHLYTTSLKNDIYLFVCELLLGLKLCPVSVQTMRRQFFPEEMLDDVNLKAKGLQRHGAQTSADAPSAMPDLSPLLPRLAASHSMAALATPSPSTPASPGLRPSQSESYLVKQLGSENSIQRILDEPSRVAFSSSDDFGREAATPPRVMRSHQLRTFFNASQLSPLMKEFLGAENKSIKKPSYLLRTTPQPFCPVGGEDTYHKFYRRRSQNNLAADALKEQEKCLRDIRQVQADTRRELAALDETRDIVLSSGKKAVQAYCTVLLSKKQSNPTEENAASLPSSSSKA</sequence>
<accession>A0AAD5QA84</accession>
<evidence type="ECO:0000313" key="11">
    <source>
        <dbReference type="EMBL" id="KAJ0403691.1"/>
    </source>
</evidence>
<dbReference type="InterPro" id="IPR008278">
    <property type="entry name" value="4-PPantetheinyl_Trfase_dom"/>
</dbReference>
<reference evidence="11" key="1">
    <citation type="submission" date="2021-12" db="EMBL/GenBank/DDBJ databases">
        <title>Prjna785345.</title>
        <authorList>
            <person name="Rujirawat T."/>
            <person name="Krajaejun T."/>
        </authorList>
    </citation>
    <scope>NUCLEOTIDE SEQUENCE</scope>
    <source>
        <strain evidence="11">Pi057C3</strain>
    </source>
</reference>
<feature type="domain" description="4'-phosphopantetheinyl transferase" evidence="10">
    <location>
        <begin position="9"/>
        <end position="73"/>
    </location>
</feature>
<dbReference type="PANTHER" id="PTHR33560">
    <property type="entry name" value="PROTEIN FAM227B"/>
    <property type="match status" value="1"/>
</dbReference>
<comment type="caution">
    <text evidence="11">The sequence shown here is derived from an EMBL/GenBank/DDBJ whole genome shotgun (WGS) entry which is preliminary data.</text>
</comment>
<evidence type="ECO:0000256" key="3">
    <source>
        <dbReference type="ARBA" id="ARBA00022679"/>
    </source>
</evidence>
<keyword evidence="4" id="KW-0479">Metal-binding</keyword>
<dbReference type="InterPro" id="IPR004568">
    <property type="entry name" value="Ppantetheine-prot_Trfase_dom"/>
</dbReference>
<gene>
    <name evidence="11" type="ORF">P43SY_003803</name>
</gene>
<proteinExistence type="inferred from homology"/>
<evidence type="ECO:0000256" key="1">
    <source>
        <dbReference type="ARBA" id="ARBA00008666"/>
    </source>
</evidence>
<evidence type="ECO:0000256" key="9">
    <source>
        <dbReference type="SAM" id="MobiDB-lite"/>
    </source>
</evidence>